<organism evidence="1 2">
    <name type="scientific">Bacillus subtilis subsp. subtilis</name>
    <dbReference type="NCBI Taxonomy" id="135461"/>
    <lineage>
        <taxon>Bacteria</taxon>
        <taxon>Bacillati</taxon>
        <taxon>Bacillota</taxon>
        <taxon>Bacilli</taxon>
        <taxon>Bacillales</taxon>
        <taxon>Bacillaceae</taxon>
        <taxon>Bacillus</taxon>
    </lineage>
</organism>
<accession>A0ABD3ZPR3</accession>
<comment type="caution">
    <text evidence="1">The sequence shown here is derived from an EMBL/GenBank/DDBJ whole genome shotgun (WGS) entry which is preliminary data.</text>
</comment>
<sequence>MFGFKEIRSFYLKSFLTEPSKICNVFIVRDEEGCDTMSLIHVKESM</sequence>
<dbReference type="Proteomes" id="UP000031970">
    <property type="component" value="Unassembled WGS sequence"/>
</dbReference>
<protein>
    <submittedName>
        <fullName evidence="1">Uncharacterized protein</fullName>
    </submittedName>
</protein>
<gene>
    <name evidence="1" type="ORF">B4067_0718</name>
</gene>
<evidence type="ECO:0000313" key="1">
    <source>
        <dbReference type="EMBL" id="KIL30110.1"/>
    </source>
</evidence>
<name>A0ABD3ZPR3_BACIU</name>
<reference evidence="1 2" key="1">
    <citation type="submission" date="2014-11" db="EMBL/GenBank/DDBJ databases">
        <title>Draft Genome Sequences of Nine Bacillus subtilis Strains that Form Spores with High Heat-Resistance.</title>
        <authorList>
            <person name="Krawcyk A.O."/>
            <person name="Berendsen E.M."/>
            <person name="de Jong A."/>
            <person name="Holsappel S."/>
            <person name="Eijlander R.T."/>
            <person name="Wells-Bennik M."/>
            <person name="Kuipers O.P."/>
        </authorList>
    </citation>
    <scope>NUCLEOTIDE SEQUENCE [LARGE SCALE GENOMIC DNA]</scope>
    <source>
        <strain evidence="1 2">B4067</strain>
    </source>
</reference>
<proteinExistence type="predicted"/>
<evidence type="ECO:0000313" key="2">
    <source>
        <dbReference type="Proteomes" id="UP000031970"/>
    </source>
</evidence>
<dbReference type="AlphaFoldDB" id="A0ABD3ZPR3"/>
<dbReference type="EMBL" id="JSXS01000135">
    <property type="protein sequence ID" value="KIL30110.1"/>
    <property type="molecule type" value="Genomic_DNA"/>
</dbReference>